<comment type="catalytic activity">
    <reaction evidence="5">
        <text>[6)-beta-D-fructofuranosyl-(2-&gt;](n) alpha-D-glucopyranoside + sucrose = [6)-beta-D-fructofuranosyl-(2-&gt;](n+1) alpha-D-glucopyranoside + D-glucose</text>
        <dbReference type="Rhea" id="RHEA:13653"/>
        <dbReference type="Rhea" id="RHEA-COMP:13093"/>
        <dbReference type="Rhea" id="RHEA-COMP:13094"/>
        <dbReference type="ChEBI" id="CHEBI:4167"/>
        <dbReference type="ChEBI" id="CHEBI:17992"/>
        <dbReference type="ChEBI" id="CHEBI:134464"/>
        <dbReference type="EC" id="2.4.1.10"/>
    </reaction>
</comment>
<keyword evidence="9" id="KW-0479">Metal-binding</keyword>
<keyword evidence="4" id="KW-0119">Carbohydrate metabolism</keyword>
<dbReference type="EMBL" id="RBUG01000060">
    <property type="protein sequence ID" value="RMU73759.1"/>
    <property type="molecule type" value="Genomic_DNA"/>
</dbReference>
<feature type="site" description="Transition state stabilizer" evidence="10">
    <location>
        <position position="295"/>
    </location>
</feature>
<organism evidence="12 13">
    <name type="scientific">Pseudomonas syringae pv. apii</name>
    <dbReference type="NCBI Taxonomy" id="81036"/>
    <lineage>
        <taxon>Bacteria</taxon>
        <taxon>Pseudomonadati</taxon>
        <taxon>Pseudomonadota</taxon>
        <taxon>Gammaproteobacteria</taxon>
        <taxon>Pseudomonadales</taxon>
        <taxon>Pseudomonadaceae</taxon>
        <taxon>Pseudomonas</taxon>
    </lineage>
</organism>
<dbReference type="Gene3D" id="2.115.10.20">
    <property type="entry name" value="Glycosyl hydrolase domain, family 43"/>
    <property type="match status" value="1"/>
</dbReference>
<dbReference type="SUPFAM" id="SSF75005">
    <property type="entry name" value="Arabinanase/levansucrase/invertase"/>
    <property type="match status" value="1"/>
</dbReference>
<feature type="binding site" evidence="8">
    <location>
        <begin position="294"/>
        <end position="295"/>
    </location>
    <ligand>
        <name>substrate</name>
    </ligand>
</feature>
<dbReference type="InterPro" id="IPR023296">
    <property type="entry name" value="Glyco_hydro_beta-prop_sf"/>
</dbReference>
<evidence type="ECO:0000256" key="8">
    <source>
        <dbReference type="PIRSR" id="PIRSR603469-2"/>
    </source>
</evidence>
<accession>A0A3M5WT09</accession>
<evidence type="ECO:0000256" key="7">
    <source>
        <dbReference type="ARBA" id="ARBA00044568"/>
    </source>
</evidence>
<feature type="binding site" evidence="9">
    <location>
        <position position="376"/>
    </location>
    <ligand>
        <name>Ca(2+)</name>
        <dbReference type="ChEBI" id="CHEBI:29108"/>
        <label>1</label>
    </ligand>
</feature>
<comment type="similarity">
    <text evidence="1 11">Belongs to the glycosyl hydrolase 68 family.</text>
</comment>
<dbReference type="AlphaFoldDB" id="A0A3M5WT09"/>
<keyword evidence="2" id="KW-0328">Glycosyltransferase</keyword>
<dbReference type="FunFam" id="2.115.10.20:FF:000007">
    <property type="entry name" value="Levansucrase LscB"/>
    <property type="match status" value="1"/>
</dbReference>
<evidence type="ECO:0000256" key="2">
    <source>
        <dbReference type="ARBA" id="ARBA00022676"/>
    </source>
</evidence>
<evidence type="ECO:0000256" key="5">
    <source>
        <dbReference type="ARBA" id="ARBA00044462"/>
    </source>
</evidence>
<dbReference type="InterPro" id="IPR003469">
    <property type="entry name" value="Glyco_hydro_68"/>
</dbReference>
<feature type="binding site" evidence="8">
    <location>
        <position position="224"/>
    </location>
    <ligand>
        <name>substrate</name>
    </ligand>
</feature>
<evidence type="ECO:0000256" key="6">
    <source>
        <dbReference type="ARBA" id="ARBA00044516"/>
    </source>
</evidence>
<dbReference type="EC" id="2.4.1.10" evidence="6"/>
<evidence type="ECO:0000256" key="9">
    <source>
        <dbReference type="PIRSR" id="PIRSR603469-3"/>
    </source>
</evidence>
<protein>
    <recommendedName>
        <fullName evidence="6">levansucrase</fullName>
        <ecNumber evidence="6">2.4.1.10</ecNumber>
    </recommendedName>
    <alternativeName>
        <fullName evidence="7">Sucrose 6-fructosyltransferase</fullName>
    </alternativeName>
</protein>
<evidence type="ECO:0000256" key="4">
    <source>
        <dbReference type="ARBA" id="ARBA00023277"/>
    </source>
</evidence>
<evidence type="ECO:0000313" key="12">
    <source>
        <dbReference type="EMBL" id="RMU73759.1"/>
    </source>
</evidence>
<proteinExistence type="inferred from homology"/>
<comment type="cofactor">
    <cofactor evidence="9">
        <name>Ca(2+)</name>
        <dbReference type="ChEBI" id="CHEBI:29108"/>
    </cofactor>
</comment>
<dbReference type="GO" id="GO:0050053">
    <property type="term" value="F:levansucrase activity"/>
    <property type="evidence" value="ECO:0007669"/>
    <property type="project" value="UniProtKB-EC"/>
</dbReference>
<feature type="binding site" evidence="8">
    <location>
        <begin position="377"/>
        <end position="379"/>
    </location>
    <ligand>
        <name>substrate</name>
    </ligand>
</feature>
<keyword evidence="3" id="KW-0808">Transferase</keyword>
<reference evidence="12 13" key="1">
    <citation type="submission" date="2018-08" db="EMBL/GenBank/DDBJ databases">
        <title>Recombination of ecologically and evolutionarily significant loci maintains genetic cohesion in the Pseudomonas syringae species complex.</title>
        <authorList>
            <person name="Dillon M."/>
            <person name="Thakur S."/>
            <person name="Almeida R.N.D."/>
            <person name="Weir B.S."/>
            <person name="Guttman D.S."/>
        </authorList>
    </citation>
    <scope>NUCLEOTIDE SEQUENCE [LARGE SCALE GENOMIC DNA]</scope>
    <source>
        <strain evidence="12 13">ICMP 11947</strain>
    </source>
</reference>
<gene>
    <name evidence="12" type="ORF">ALP23_04874</name>
</gene>
<evidence type="ECO:0000256" key="10">
    <source>
        <dbReference type="PIRSR" id="PIRSR603469-4"/>
    </source>
</evidence>
<dbReference type="GO" id="GO:0009758">
    <property type="term" value="P:carbohydrate utilization"/>
    <property type="evidence" value="ECO:0007669"/>
    <property type="project" value="InterPro"/>
</dbReference>
<sequence>MRASLLSQRVTLDQQKVFSLFNPVICSCSLPVNFDKCLLCKKLSATRSFLGFRLSPTPECPTHSAPRHCTRACRVVFLYALLVQAPAKDIIIMSNINYAPTVWSRADALKVNENDPTTTQPLVKPDFPVMSDKVFIWDTMPLRELDGTVVSVNGWSVIVTLTADRHPDDPQYLGANGRYDIKRDWEDRHGRARMCYWYSRTGKNWIFGGRVMAEGVSPTTREWAGTPVLLNDKGDIDLYYTCVTPGATIAKVRGRIVTSDQGVELKDFTQVKKLFEADGTYYQTEAQNSTWNFRDPSPFIDPNDGKLYMIFEGNVAGERGTHTVGAAELGPVPPGHEEVGGARFQVGCIGLAVAKDLSGEEWEILPPLVTAVGVNDQTERPHYVFQDGKYYLFTISHKFTYADGVTGPDGVYGFVGEHLFGPYRPMNASGLVLGNPPAQPFQTYSHCVMPNGLVTSFIDSVPTSGDDYRIGGTEAPTVRILLKGDRSFVQEEYDYGYVPAMKDVQLS</sequence>
<dbReference type="GO" id="GO:0046872">
    <property type="term" value="F:metal ion binding"/>
    <property type="evidence" value="ECO:0007669"/>
    <property type="project" value="UniProtKB-KW"/>
</dbReference>
<name>A0A3M5WT09_9PSED</name>
<evidence type="ECO:0000256" key="1">
    <source>
        <dbReference type="ARBA" id="ARBA00006775"/>
    </source>
</evidence>
<evidence type="ECO:0000313" key="13">
    <source>
        <dbReference type="Proteomes" id="UP000271152"/>
    </source>
</evidence>
<comment type="caution">
    <text evidence="12">The sequence shown here is derived from an EMBL/GenBank/DDBJ whole genome shotgun (WGS) entry which is preliminary data.</text>
</comment>
<evidence type="ECO:0000256" key="11">
    <source>
        <dbReference type="RuleBase" id="RU361220"/>
    </source>
</evidence>
<evidence type="ECO:0000256" key="3">
    <source>
        <dbReference type="ARBA" id="ARBA00022679"/>
    </source>
</evidence>
<keyword evidence="9" id="KW-0106">Calcium</keyword>
<dbReference type="CDD" id="cd08997">
    <property type="entry name" value="GH68"/>
    <property type="match status" value="1"/>
</dbReference>
<dbReference type="PROSITE" id="PS51257">
    <property type="entry name" value="PROKAR_LIPOPROTEIN"/>
    <property type="match status" value="1"/>
</dbReference>
<dbReference type="Pfam" id="PF02435">
    <property type="entry name" value="Glyco_hydro_68"/>
    <property type="match status" value="1"/>
</dbReference>
<dbReference type="Proteomes" id="UP000271152">
    <property type="component" value="Unassembled WGS sequence"/>
</dbReference>